<organism evidence="1 2">
    <name type="scientific">Bacillus badius</name>
    <dbReference type="NCBI Taxonomy" id="1455"/>
    <lineage>
        <taxon>Bacteria</taxon>
        <taxon>Bacillati</taxon>
        <taxon>Bacillota</taxon>
        <taxon>Bacilli</taxon>
        <taxon>Bacillales</taxon>
        <taxon>Bacillaceae</taxon>
        <taxon>Pseudobacillus</taxon>
    </lineage>
</organism>
<dbReference type="EMBL" id="JXLP01000009">
    <property type="protein sequence ID" value="KIL78783.1"/>
    <property type="molecule type" value="Genomic_DNA"/>
</dbReference>
<dbReference type="Proteomes" id="UP000031982">
    <property type="component" value="Unassembled WGS sequence"/>
</dbReference>
<protein>
    <submittedName>
        <fullName evidence="1">Uncharacterized protein</fullName>
    </submittedName>
</protein>
<accession>A0ABR5AX38</accession>
<proteinExistence type="predicted"/>
<sequence>MYFIISSINPCHEFLLNWLKTRIAEETNDQSLQQPLH</sequence>
<name>A0ABR5AX38_BACBA</name>
<keyword evidence="2" id="KW-1185">Reference proteome</keyword>
<comment type="caution">
    <text evidence="1">The sequence shown here is derived from an EMBL/GenBank/DDBJ whole genome shotgun (WGS) entry which is preliminary data.</text>
</comment>
<evidence type="ECO:0000313" key="2">
    <source>
        <dbReference type="Proteomes" id="UP000031982"/>
    </source>
</evidence>
<evidence type="ECO:0000313" key="1">
    <source>
        <dbReference type="EMBL" id="KIL78783.1"/>
    </source>
</evidence>
<reference evidence="1 2" key="1">
    <citation type="submission" date="2015-01" db="EMBL/GenBank/DDBJ databases">
        <title>Genome Assembly of Bacillus badius MTCC 1458.</title>
        <authorList>
            <person name="Verma A."/>
            <person name="Khatri I."/>
            <person name="Mual P."/>
            <person name="Subramanian S."/>
            <person name="Krishnamurthi S."/>
        </authorList>
    </citation>
    <scope>NUCLEOTIDE SEQUENCE [LARGE SCALE GENOMIC DNA]</scope>
    <source>
        <strain evidence="1 2">MTCC 1458</strain>
    </source>
</reference>
<gene>
    <name evidence="1" type="ORF">SD77_4463</name>
</gene>